<dbReference type="GO" id="GO:0003676">
    <property type="term" value="F:nucleic acid binding"/>
    <property type="evidence" value="ECO:0007669"/>
    <property type="project" value="InterPro"/>
</dbReference>
<dbReference type="AlphaFoldDB" id="A0A8C6Y0Z7"/>
<keyword evidence="4" id="KW-0067">ATP-binding</keyword>
<organism evidence="7 8">
    <name type="scientific">Naja naja</name>
    <name type="common">Indian cobra</name>
    <dbReference type="NCBI Taxonomy" id="35670"/>
    <lineage>
        <taxon>Eukaryota</taxon>
        <taxon>Metazoa</taxon>
        <taxon>Chordata</taxon>
        <taxon>Craniata</taxon>
        <taxon>Vertebrata</taxon>
        <taxon>Euteleostomi</taxon>
        <taxon>Lepidosauria</taxon>
        <taxon>Squamata</taxon>
        <taxon>Bifurcata</taxon>
        <taxon>Unidentata</taxon>
        <taxon>Episquamata</taxon>
        <taxon>Toxicofera</taxon>
        <taxon>Serpentes</taxon>
        <taxon>Colubroidea</taxon>
        <taxon>Elapidae</taxon>
        <taxon>Elapinae</taxon>
        <taxon>Naja</taxon>
    </lineage>
</organism>
<dbReference type="GO" id="GO:0008270">
    <property type="term" value="F:zinc ion binding"/>
    <property type="evidence" value="ECO:0007669"/>
    <property type="project" value="InterPro"/>
</dbReference>
<dbReference type="GO" id="GO:0006281">
    <property type="term" value="P:DNA repair"/>
    <property type="evidence" value="ECO:0007669"/>
    <property type="project" value="TreeGrafter"/>
</dbReference>
<evidence type="ECO:0000313" key="7">
    <source>
        <dbReference type="Ensembl" id="ENSNNAP00000022823.1"/>
    </source>
</evidence>
<dbReference type="GO" id="GO:0004520">
    <property type="term" value="F:DNA endonuclease activity"/>
    <property type="evidence" value="ECO:0007669"/>
    <property type="project" value="TreeGrafter"/>
</dbReference>
<evidence type="ECO:0000313" key="8">
    <source>
        <dbReference type="Proteomes" id="UP000694559"/>
    </source>
</evidence>
<dbReference type="PANTHER" id="PTHR45766:SF3">
    <property type="entry name" value="DNA ANNEALING HELICASE AND ENDONUCLEASE ZRANB3"/>
    <property type="match status" value="1"/>
</dbReference>
<reference evidence="7" key="1">
    <citation type="submission" date="2025-08" db="UniProtKB">
        <authorList>
            <consortium name="Ensembl"/>
        </authorList>
    </citation>
    <scope>IDENTIFICATION</scope>
</reference>
<keyword evidence="2" id="KW-0378">Hydrolase</keyword>
<keyword evidence="3" id="KW-0347">Helicase</keyword>
<dbReference type="InterPro" id="IPR002711">
    <property type="entry name" value="HNH"/>
</dbReference>
<keyword evidence="8" id="KW-1185">Reference proteome</keyword>
<dbReference type="CDD" id="cd00085">
    <property type="entry name" value="HNHc"/>
    <property type="match status" value="1"/>
</dbReference>
<feature type="region of interest" description="Disordered" evidence="5">
    <location>
        <begin position="105"/>
        <end position="158"/>
    </location>
</feature>
<dbReference type="Gene3D" id="1.10.30.50">
    <property type="match status" value="1"/>
</dbReference>
<dbReference type="Pfam" id="PF01844">
    <property type="entry name" value="HNH"/>
    <property type="match status" value="1"/>
</dbReference>
<evidence type="ECO:0000256" key="2">
    <source>
        <dbReference type="ARBA" id="ARBA00022801"/>
    </source>
</evidence>
<evidence type="ECO:0000256" key="1">
    <source>
        <dbReference type="ARBA" id="ARBA00022741"/>
    </source>
</evidence>
<dbReference type="PANTHER" id="PTHR45766">
    <property type="entry name" value="DNA ANNEALING HELICASE AND ENDONUCLEASE ZRANB3 FAMILY MEMBER"/>
    <property type="match status" value="1"/>
</dbReference>
<feature type="domain" description="HNH" evidence="6">
    <location>
        <begin position="491"/>
        <end position="525"/>
    </location>
</feature>
<dbReference type="Proteomes" id="UP000694559">
    <property type="component" value="Unplaced"/>
</dbReference>
<accession>A0A8C6Y0Z7</accession>
<proteinExistence type="predicted"/>
<dbReference type="GO" id="GO:0031297">
    <property type="term" value="P:replication fork processing"/>
    <property type="evidence" value="ECO:0007669"/>
    <property type="project" value="TreeGrafter"/>
</dbReference>
<dbReference type="InterPro" id="IPR003615">
    <property type="entry name" value="HNH_nuc"/>
</dbReference>
<reference evidence="7" key="2">
    <citation type="submission" date="2025-09" db="UniProtKB">
        <authorList>
            <consortium name="Ensembl"/>
        </authorList>
    </citation>
    <scope>IDENTIFICATION</scope>
</reference>
<dbReference type="OrthoDB" id="2801544at2759"/>
<evidence type="ECO:0000256" key="5">
    <source>
        <dbReference type="SAM" id="MobiDB-lite"/>
    </source>
</evidence>
<dbReference type="GeneTree" id="ENSGT00940000168614"/>
<sequence length="554" mass="63541">MSNDYGQTFLSLFRESWGVNYAKVTGTTLNGKKEKLQAPEGDKDKWNFLNFAEAWTPNEDLNEIKDKVLFTHFEKEKQHDIRDFFSPKPDTEKKRKIDSCYNTSPCLSSNSSQDSEEKDLESGRNVDPRGPEDLNELCREAKRPRPVDPSTPKLLPTRGKSKCLFRKRNNSFSEEVSQEDECVLLPESTKGFASNNSSLLPYCEMCESPQEKEYRNTDRIHVYAEDGEPLNCNFIPLDIKIGNWEDLPVCFQQKQNRTLILRFVREWNSLTAMRQRIIRKSGQIFSNPVLAAEEILSKQQAKLTSTKRYMTKEDIARASLTKADSSGGSVRIITKTSREVIRAHGSSVGKEDDHFRNLVSDQIVAVEECSSSRGYLQAVDNEGNPLCLSCQKPTIQMEPNSTYTAWDTRFCSLKCQEDFFFYTNNSYLRTKVFEIEHGVCQLCGLNAQELYLCVRDAPRSQRKDLLEKSWMSKLPLKQLNEIILNPTEGHFWQVDHIKPVFSGGGQCTLENFQTLCTVCHKERTAKQAKERSQVKKQCVASKYSSDITKFFVKL</sequence>
<dbReference type="GO" id="GO:0005524">
    <property type="term" value="F:ATP binding"/>
    <property type="evidence" value="ECO:0007669"/>
    <property type="project" value="UniProtKB-KW"/>
</dbReference>
<name>A0A8C6Y0Z7_NAJNA</name>
<feature type="compositionally biased region" description="Basic and acidic residues" evidence="5">
    <location>
        <begin position="120"/>
        <end position="146"/>
    </location>
</feature>
<dbReference type="GO" id="GO:0016787">
    <property type="term" value="F:hydrolase activity"/>
    <property type="evidence" value="ECO:0007669"/>
    <property type="project" value="UniProtKB-KW"/>
</dbReference>
<evidence type="ECO:0000256" key="3">
    <source>
        <dbReference type="ARBA" id="ARBA00022806"/>
    </source>
</evidence>
<protein>
    <recommendedName>
        <fullName evidence="6">HNH domain-containing protein</fullName>
    </recommendedName>
</protein>
<evidence type="ECO:0000256" key="4">
    <source>
        <dbReference type="ARBA" id="ARBA00022840"/>
    </source>
</evidence>
<keyword evidence="1" id="KW-0547">Nucleotide-binding</keyword>
<dbReference type="GO" id="GO:0004386">
    <property type="term" value="F:helicase activity"/>
    <property type="evidence" value="ECO:0007669"/>
    <property type="project" value="UniProtKB-KW"/>
</dbReference>
<dbReference type="Ensembl" id="ENSNNAT00000023919.1">
    <property type="protein sequence ID" value="ENSNNAP00000022823.1"/>
    <property type="gene ID" value="ENSNNAG00000014910.1"/>
</dbReference>
<dbReference type="GO" id="GO:0043596">
    <property type="term" value="C:nuclear replication fork"/>
    <property type="evidence" value="ECO:0007669"/>
    <property type="project" value="TreeGrafter"/>
</dbReference>
<evidence type="ECO:0000259" key="6">
    <source>
        <dbReference type="Pfam" id="PF01844"/>
    </source>
</evidence>